<reference evidence="1 3" key="2">
    <citation type="journal article" date="2013" name="Nature">
        <title>Insights into bilaterian evolution from three spiralian genomes.</title>
        <authorList>
            <person name="Simakov O."/>
            <person name="Marletaz F."/>
            <person name="Cho S.J."/>
            <person name="Edsinger-Gonzales E."/>
            <person name="Havlak P."/>
            <person name="Hellsten U."/>
            <person name="Kuo D.H."/>
            <person name="Larsson T."/>
            <person name="Lv J."/>
            <person name="Arendt D."/>
            <person name="Savage R."/>
            <person name="Osoegawa K."/>
            <person name="de Jong P."/>
            <person name="Grimwood J."/>
            <person name="Chapman J.A."/>
            <person name="Shapiro H."/>
            <person name="Aerts A."/>
            <person name="Otillar R.P."/>
            <person name="Terry A.Y."/>
            <person name="Boore J.L."/>
            <person name="Grigoriev I.V."/>
            <person name="Lindberg D.R."/>
            <person name="Seaver E.C."/>
            <person name="Weisblat D.A."/>
            <person name="Putnam N.H."/>
            <person name="Rokhsar D.S."/>
        </authorList>
    </citation>
    <scope>NUCLEOTIDE SEQUENCE</scope>
    <source>
        <strain evidence="1 3">I ESC-2004</strain>
    </source>
</reference>
<reference evidence="3" key="1">
    <citation type="submission" date="2012-12" db="EMBL/GenBank/DDBJ databases">
        <authorList>
            <person name="Hellsten U."/>
            <person name="Grimwood J."/>
            <person name="Chapman J.A."/>
            <person name="Shapiro H."/>
            <person name="Aerts A."/>
            <person name="Otillar R.P."/>
            <person name="Terry A.Y."/>
            <person name="Boore J.L."/>
            <person name="Simakov O."/>
            <person name="Marletaz F."/>
            <person name="Cho S.-J."/>
            <person name="Edsinger-Gonzales E."/>
            <person name="Havlak P."/>
            <person name="Kuo D.-H."/>
            <person name="Larsson T."/>
            <person name="Lv J."/>
            <person name="Arendt D."/>
            <person name="Savage R."/>
            <person name="Osoegawa K."/>
            <person name="de Jong P."/>
            <person name="Lindberg D.R."/>
            <person name="Seaver E.C."/>
            <person name="Weisblat D.A."/>
            <person name="Putnam N.H."/>
            <person name="Grigoriev I.V."/>
            <person name="Rokhsar D.S."/>
        </authorList>
    </citation>
    <scope>NUCLEOTIDE SEQUENCE</scope>
    <source>
        <strain evidence="3">I ESC-2004</strain>
    </source>
</reference>
<keyword evidence="3" id="KW-1185">Reference proteome</keyword>
<dbReference type="AlphaFoldDB" id="R7VAG6"/>
<dbReference type="Proteomes" id="UP000014760">
    <property type="component" value="Unassembled WGS sequence"/>
</dbReference>
<evidence type="ECO:0000313" key="3">
    <source>
        <dbReference type="Proteomes" id="UP000014760"/>
    </source>
</evidence>
<protein>
    <submittedName>
        <fullName evidence="1 2">Uncharacterized protein</fullName>
    </submittedName>
</protein>
<evidence type="ECO:0000313" key="1">
    <source>
        <dbReference type="EMBL" id="ELU15604.1"/>
    </source>
</evidence>
<dbReference type="EMBL" id="KB293716">
    <property type="protein sequence ID" value="ELU15604.1"/>
    <property type="molecule type" value="Genomic_DNA"/>
</dbReference>
<dbReference type="EMBL" id="AMQN01017965">
    <property type="status" value="NOT_ANNOTATED_CDS"/>
    <property type="molecule type" value="Genomic_DNA"/>
</dbReference>
<organism evidence="1">
    <name type="scientific">Capitella teleta</name>
    <name type="common">Polychaete worm</name>
    <dbReference type="NCBI Taxonomy" id="283909"/>
    <lineage>
        <taxon>Eukaryota</taxon>
        <taxon>Metazoa</taxon>
        <taxon>Spiralia</taxon>
        <taxon>Lophotrochozoa</taxon>
        <taxon>Annelida</taxon>
        <taxon>Polychaeta</taxon>
        <taxon>Sedentaria</taxon>
        <taxon>Scolecida</taxon>
        <taxon>Capitellidae</taxon>
        <taxon>Capitella</taxon>
    </lineage>
</organism>
<name>R7VAG6_CAPTE</name>
<reference evidence="2" key="3">
    <citation type="submission" date="2015-06" db="UniProtKB">
        <authorList>
            <consortium name="EnsemblMetazoa"/>
        </authorList>
    </citation>
    <scope>IDENTIFICATION</scope>
</reference>
<evidence type="ECO:0000313" key="2">
    <source>
        <dbReference type="EnsemblMetazoa" id="CapteP213948"/>
    </source>
</evidence>
<accession>R7VAG6</accession>
<gene>
    <name evidence="1" type="ORF">CAPTEDRAFT_213948</name>
</gene>
<dbReference type="EnsemblMetazoa" id="CapteT213948">
    <property type="protein sequence ID" value="CapteP213948"/>
    <property type="gene ID" value="CapteG213948"/>
</dbReference>
<proteinExistence type="predicted"/>
<sequence>MSLKLAVILSRERNRTNFTSLREEPKSHSAMNTRFIFGVCVVNVMLAVGSSSHADENIIKVSKLGVDPRCSDKCRMETPSCTRKEDSADSDEEDKISEICMKDATPCYLRCTHTEPDKGHGINNVKVSELTMDTTCVNRCRSKFPKICTTVGDYISEECFLHPKMIDCYSVCKGAVEPEA</sequence>
<dbReference type="HOGENOM" id="CLU_134615_0_0_1"/>